<dbReference type="InterPro" id="IPR023346">
    <property type="entry name" value="Lysozyme-like_dom_sf"/>
</dbReference>
<dbReference type="PANTHER" id="PTHR32282">
    <property type="entry name" value="BINDING PROTEIN TRANSPEPTIDASE, PUTATIVE-RELATED"/>
    <property type="match status" value="1"/>
</dbReference>
<dbReference type="EMBL" id="JAXIVS010000030">
    <property type="protein sequence ID" value="MDY7233219.1"/>
    <property type="molecule type" value="Genomic_DNA"/>
</dbReference>
<dbReference type="Pfam" id="PF06832">
    <property type="entry name" value="BiPBP_C"/>
    <property type="match status" value="1"/>
</dbReference>
<dbReference type="InterPro" id="IPR009647">
    <property type="entry name" value="PBP_C"/>
</dbReference>
<keyword evidence="4" id="KW-0121">Carboxypeptidase</keyword>
<comment type="similarity">
    <text evidence="2">In the C-terminal section; belongs to the transpeptidase family.</text>
</comment>
<dbReference type="Gene3D" id="3.40.710.10">
    <property type="entry name" value="DD-peptidase/beta-lactamase superfamily"/>
    <property type="match status" value="1"/>
</dbReference>
<evidence type="ECO:0000256" key="9">
    <source>
        <dbReference type="ARBA" id="ARBA00023268"/>
    </source>
</evidence>
<evidence type="ECO:0000256" key="5">
    <source>
        <dbReference type="ARBA" id="ARBA00022670"/>
    </source>
</evidence>
<comment type="similarity">
    <text evidence="3">In the N-terminal section; belongs to the glycosyltransferase 51 family.</text>
</comment>
<comment type="catalytic activity">
    <reaction evidence="11">
        <text>[GlcNAc-(1-&gt;4)-Mur2Ac(oyl-L-Ala-gamma-D-Glu-L-Lys-D-Ala-D-Ala)](n)-di-trans,octa-cis-undecaprenyl diphosphate + beta-D-GlcNAc-(1-&gt;4)-Mur2Ac(oyl-L-Ala-gamma-D-Glu-L-Lys-D-Ala-D-Ala)-di-trans,octa-cis-undecaprenyl diphosphate = [GlcNAc-(1-&gt;4)-Mur2Ac(oyl-L-Ala-gamma-D-Glu-L-Lys-D-Ala-D-Ala)](n+1)-di-trans,octa-cis-undecaprenyl diphosphate + di-trans,octa-cis-undecaprenyl diphosphate + H(+)</text>
        <dbReference type="Rhea" id="RHEA:23708"/>
        <dbReference type="Rhea" id="RHEA-COMP:9602"/>
        <dbReference type="Rhea" id="RHEA-COMP:9603"/>
        <dbReference type="ChEBI" id="CHEBI:15378"/>
        <dbReference type="ChEBI" id="CHEBI:58405"/>
        <dbReference type="ChEBI" id="CHEBI:60033"/>
        <dbReference type="ChEBI" id="CHEBI:78435"/>
        <dbReference type="EC" id="2.4.99.28"/>
    </reaction>
</comment>
<reference evidence="15 16" key="1">
    <citation type="submission" date="2023-12" db="EMBL/GenBank/DDBJ databases">
        <title>the genome sequence of Hyalangium sp. s54d21.</title>
        <authorList>
            <person name="Zhang X."/>
        </authorList>
    </citation>
    <scope>NUCLEOTIDE SEQUENCE [LARGE SCALE GENOMIC DNA]</scope>
    <source>
        <strain evidence="16">s54d21</strain>
    </source>
</reference>
<name>A0ABU5HJY6_9BACT</name>
<evidence type="ECO:0000259" key="12">
    <source>
        <dbReference type="Pfam" id="PF00905"/>
    </source>
</evidence>
<feature type="domain" description="Penicillin-binding C-terminal" evidence="14">
    <location>
        <begin position="708"/>
        <end position="783"/>
    </location>
</feature>
<evidence type="ECO:0000256" key="7">
    <source>
        <dbReference type="ARBA" id="ARBA00022679"/>
    </source>
</evidence>
<dbReference type="Pfam" id="PF00912">
    <property type="entry name" value="Transgly"/>
    <property type="match status" value="1"/>
</dbReference>
<feature type="domain" description="Penicillin-binding protein transpeptidase" evidence="12">
    <location>
        <begin position="320"/>
        <end position="555"/>
    </location>
</feature>
<dbReference type="SUPFAM" id="SSF56601">
    <property type="entry name" value="beta-lactamase/transpeptidase-like"/>
    <property type="match status" value="1"/>
</dbReference>
<keyword evidence="5" id="KW-0645">Protease</keyword>
<evidence type="ECO:0000256" key="3">
    <source>
        <dbReference type="ARBA" id="ARBA00007739"/>
    </source>
</evidence>
<feature type="domain" description="Glycosyl transferase family 51" evidence="13">
    <location>
        <begin position="82"/>
        <end position="238"/>
    </location>
</feature>
<keyword evidence="6" id="KW-0328">Glycosyltransferase</keyword>
<dbReference type="InterPro" id="IPR012338">
    <property type="entry name" value="Beta-lactam/transpept-like"/>
</dbReference>
<dbReference type="Pfam" id="PF00905">
    <property type="entry name" value="Transpeptidase"/>
    <property type="match status" value="1"/>
</dbReference>
<gene>
    <name evidence="15" type="ORF">SYV04_42930</name>
</gene>
<keyword evidence="16" id="KW-1185">Reference proteome</keyword>
<evidence type="ECO:0000259" key="14">
    <source>
        <dbReference type="Pfam" id="PF06832"/>
    </source>
</evidence>
<dbReference type="RefSeq" id="WP_321551932.1">
    <property type="nucleotide sequence ID" value="NZ_JAXIVS010000030.1"/>
</dbReference>
<evidence type="ECO:0000313" key="15">
    <source>
        <dbReference type="EMBL" id="MDY7233219.1"/>
    </source>
</evidence>
<dbReference type="InterPro" id="IPR036950">
    <property type="entry name" value="PBP_transglycosylase"/>
</dbReference>
<evidence type="ECO:0000256" key="8">
    <source>
        <dbReference type="ARBA" id="ARBA00022801"/>
    </source>
</evidence>
<keyword evidence="9" id="KW-0511">Multifunctional enzyme</keyword>
<dbReference type="InterPro" id="IPR001264">
    <property type="entry name" value="Glyco_trans_51"/>
</dbReference>
<dbReference type="Proteomes" id="UP001291309">
    <property type="component" value="Unassembled WGS sequence"/>
</dbReference>
<dbReference type="InterPro" id="IPR001460">
    <property type="entry name" value="PCN-bd_Tpept"/>
</dbReference>
<dbReference type="PANTHER" id="PTHR32282:SF33">
    <property type="entry name" value="PEPTIDOGLYCAN GLYCOSYLTRANSFERASE"/>
    <property type="match status" value="1"/>
</dbReference>
<organism evidence="15 16">
    <name type="scientific">Hyalangium rubrum</name>
    <dbReference type="NCBI Taxonomy" id="3103134"/>
    <lineage>
        <taxon>Bacteria</taxon>
        <taxon>Pseudomonadati</taxon>
        <taxon>Myxococcota</taxon>
        <taxon>Myxococcia</taxon>
        <taxon>Myxococcales</taxon>
        <taxon>Cystobacterineae</taxon>
        <taxon>Archangiaceae</taxon>
        <taxon>Hyalangium</taxon>
    </lineage>
</organism>
<dbReference type="EC" id="2.4.99.28" evidence="10"/>
<comment type="pathway">
    <text evidence="1">Cell wall biogenesis; peptidoglycan biosynthesis.</text>
</comment>
<comment type="caution">
    <text evidence="15">The sequence shown here is derived from an EMBL/GenBank/DDBJ whole genome shotgun (WGS) entry which is preliminary data.</text>
</comment>
<dbReference type="InterPro" id="IPR050396">
    <property type="entry name" value="Glycosyltr_51/Transpeptidase"/>
</dbReference>
<dbReference type="Gene3D" id="1.10.3810.10">
    <property type="entry name" value="Biosynthetic peptidoglycan transglycosylase-like"/>
    <property type="match status" value="1"/>
</dbReference>
<proteinExistence type="inferred from homology"/>
<evidence type="ECO:0000313" key="16">
    <source>
        <dbReference type="Proteomes" id="UP001291309"/>
    </source>
</evidence>
<evidence type="ECO:0000256" key="1">
    <source>
        <dbReference type="ARBA" id="ARBA00004752"/>
    </source>
</evidence>
<dbReference type="SUPFAM" id="SSF53955">
    <property type="entry name" value="Lysozyme-like"/>
    <property type="match status" value="1"/>
</dbReference>
<accession>A0ABU5HJY6</accession>
<evidence type="ECO:0000256" key="4">
    <source>
        <dbReference type="ARBA" id="ARBA00022645"/>
    </source>
</evidence>
<evidence type="ECO:0000259" key="13">
    <source>
        <dbReference type="Pfam" id="PF00912"/>
    </source>
</evidence>
<evidence type="ECO:0000256" key="10">
    <source>
        <dbReference type="ARBA" id="ARBA00044770"/>
    </source>
</evidence>
<evidence type="ECO:0000256" key="2">
    <source>
        <dbReference type="ARBA" id="ARBA00007090"/>
    </source>
</evidence>
<evidence type="ECO:0000256" key="6">
    <source>
        <dbReference type="ARBA" id="ARBA00022676"/>
    </source>
</evidence>
<evidence type="ECO:0000256" key="11">
    <source>
        <dbReference type="ARBA" id="ARBA00049902"/>
    </source>
</evidence>
<keyword evidence="7" id="KW-0808">Transferase</keyword>
<sequence>MSNRPTWADLRRFLGPRLRSRRTWAALAVLSLVALGLYVRGLNDTLRVYEPSRLVLDRRGRYLGEVPGGGGELGYWPLSYVMPERVVEATLVTEDRHFHEHPGVYLPSVGRAVVQNVRNGRVISGASTIAMQVARMHGQGDRTLARKVSEALEALLLIHAHGHEKVLRQYLTIAPYGNRAHGVVRAARLYFDKPVEDLSWAQAAFLAGLPQMPGRMNPYTPDGLKRAMKRSHRILRALHQKGALSSVELEQALTADLGLVPRPHRQPEALHAVLEWSAQAKRRDSPISMATLDLDIQARAAAILEDNLERIEDAGAGNSSALVVDTTTGDILAWVGSRDFFSEEHKGAIDFVRTRRSPGSALKPFLFALGLEKGTFTAASELPDTPMDVRTDADGAYLPENINHTFMGPMLLREALGNSRNIPALRVLSEVGVEPALRFFEGAGVEGIGWDPNRYGLGLAIGNLPVTLEELARLYGVLAREGESLPLRRFVDEPRVPARRLLNREAAQLVRHMLADPLARRPMFPVGGPLDFPYAVAVKTGTSQGYRDAWTVAFSDRLLVAVWVGNHDWRRMSGVGGANGPAAAAHRIMDAVMADHRPWQPILDAFPPLDRAVAVEVCPLSGRLASADCPHRKSEWFHPGSAPTEPCPFHARVKLDRRNGLRAGPRCPGSEVVTRVMLDLPDVYAQWAKGQHLDIAPRQESPLCPSDAETAEPKVVIREPRGTVRLLFDPDTPAAASTLRLAAEVSPSSEAIVWLVDGVPVATVSYPHEYRWPVTPGRHVITAAMARRSEVSRPLTVVVED</sequence>
<protein>
    <recommendedName>
        <fullName evidence="10">peptidoglycan glycosyltransferase</fullName>
        <ecNumber evidence="10">2.4.99.28</ecNumber>
    </recommendedName>
</protein>
<keyword evidence="8" id="KW-0378">Hydrolase</keyword>